<reference evidence="1 2" key="1">
    <citation type="submission" date="2024-06" db="EMBL/GenBank/DDBJ databases">
        <authorList>
            <person name="Pan Q."/>
            <person name="Wen M."/>
            <person name="Jouanno E."/>
            <person name="Zahm M."/>
            <person name="Klopp C."/>
            <person name="Cabau C."/>
            <person name="Louis A."/>
            <person name="Berthelot C."/>
            <person name="Parey E."/>
            <person name="Roest Crollius H."/>
            <person name="Montfort J."/>
            <person name="Robinson-Rechavi M."/>
            <person name="Bouchez O."/>
            <person name="Lampietro C."/>
            <person name="Lopez Roques C."/>
            <person name="Donnadieu C."/>
            <person name="Postlethwait J."/>
            <person name="Bobe J."/>
            <person name="Verreycken H."/>
            <person name="Guiguen Y."/>
        </authorList>
    </citation>
    <scope>NUCLEOTIDE SEQUENCE [LARGE SCALE GENOMIC DNA]</scope>
    <source>
        <strain evidence="1">Up_M1</strain>
        <tissue evidence="1">Testis</tissue>
    </source>
</reference>
<accession>A0ABD0XZY5</accession>
<dbReference type="Proteomes" id="UP001557470">
    <property type="component" value="Unassembled WGS sequence"/>
</dbReference>
<protein>
    <submittedName>
        <fullName evidence="1">Uncharacterized protein</fullName>
    </submittedName>
</protein>
<feature type="non-terminal residue" evidence="1">
    <location>
        <position position="65"/>
    </location>
</feature>
<comment type="caution">
    <text evidence="1">The sequence shown here is derived from an EMBL/GenBank/DDBJ whole genome shotgun (WGS) entry which is preliminary data.</text>
</comment>
<dbReference type="AlphaFoldDB" id="A0ABD0XZY5"/>
<dbReference type="EMBL" id="JAGEUA010000001">
    <property type="protein sequence ID" value="KAL1022205.1"/>
    <property type="molecule type" value="Genomic_DNA"/>
</dbReference>
<gene>
    <name evidence="1" type="ORF">UPYG_G00023520</name>
</gene>
<evidence type="ECO:0000313" key="2">
    <source>
        <dbReference type="Proteomes" id="UP001557470"/>
    </source>
</evidence>
<proteinExistence type="predicted"/>
<sequence length="65" mass="6967">MSESLVCEQNSCSTSCRRVNTSSDGRDRRHRDLVFVKSGGDGCTSCSTLNLRSTAAAALGVQEVR</sequence>
<name>A0ABD0XZY5_UMBPY</name>
<keyword evidence="2" id="KW-1185">Reference proteome</keyword>
<organism evidence="1 2">
    <name type="scientific">Umbra pygmaea</name>
    <name type="common">Eastern mudminnow</name>
    <dbReference type="NCBI Taxonomy" id="75934"/>
    <lineage>
        <taxon>Eukaryota</taxon>
        <taxon>Metazoa</taxon>
        <taxon>Chordata</taxon>
        <taxon>Craniata</taxon>
        <taxon>Vertebrata</taxon>
        <taxon>Euteleostomi</taxon>
        <taxon>Actinopterygii</taxon>
        <taxon>Neopterygii</taxon>
        <taxon>Teleostei</taxon>
        <taxon>Protacanthopterygii</taxon>
        <taxon>Esociformes</taxon>
        <taxon>Umbridae</taxon>
        <taxon>Umbra</taxon>
    </lineage>
</organism>
<evidence type="ECO:0000313" key="1">
    <source>
        <dbReference type="EMBL" id="KAL1022205.1"/>
    </source>
</evidence>